<feature type="compositionally biased region" description="Polar residues" evidence="5">
    <location>
        <begin position="451"/>
        <end position="463"/>
    </location>
</feature>
<dbReference type="PROSITE" id="PS51821">
    <property type="entry name" value="VELVET"/>
    <property type="match status" value="1"/>
</dbReference>
<dbReference type="PANTHER" id="PTHR33572:SF18">
    <property type="entry name" value="SPORE DEVELOPMENT REGULATOR VOSA"/>
    <property type="match status" value="1"/>
</dbReference>
<accession>A0A0L0H8E4</accession>
<dbReference type="eggNOG" id="ENOG502S0HV">
    <property type="taxonomic scope" value="Eukaryota"/>
</dbReference>
<dbReference type="InterPro" id="IPR037525">
    <property type="entry name" value="Velvet_dom"/>
</dbReference>
<evidence type="ECO:0000256" key="1">
    <source>
        <dbReference type="ARBA" id="ARBA00004123"/>
    </source>
</evidence>
<dbReference type="Pfam" id="PF11754">
    <property type="entry name" value="Velvet"/>
    <property type="match status" value="2"/>
</dbReference>
<dbReference type="VEuPathDB" id="FungiDB:SPPG_06790"/>
<reference evidence="7 8" key="1">
    <citation type="submission" date="2009-08" db="EMBL/GenBank/DDBJ databases">
        <title>The Genome Sequence of Spizellomyces punctatus strain DAOM BR117.</title>
        <authorList>
            <consortium name="The Broad Institute Genome Sequencing Platform"/>
            <person name="Russ C."/>
            <person name="Cuomo C."/>
            <person name="Shea T."/>
            <person name="Young S.K."/>
            <person name="Zeng Q."/>
            <person name="Koehrsen M."/>
            <person name="Haas B."/>
            <person name="Borodovsky M."/>
            <person name="Guigo R."/>
            <person name="Alvarado L."/>
            <person name="Berlin A."/>
            <person name="Bochicchio J."/>
            <person name="Borenstein D."/>
            <person name="Chapman S."/>
            <person name="Chen Z."/>
            <person name="Engels R."/>
            <person name="Freedman E."/>
            <person name="Gellesch M."/>
            <person name="Goldberg J."/>
            <person name="Griggs A."/>
            <person name="Gujja S."/>
            <person name="Heiman D."/>
            <person name="Hepburn T."/>
            <person name="Howarth C."/>
            <person name="Jen D."/>
            <person name="Larson L."/>
            <person name="Lewis B."/>
            <person name="Mehta T."/>
            <person name="Park D."/>
            <person name="Pearson M."/>
            <person name="Roberts A."/>
            <person name="Saif S."/>
            <person name="Shenoy N."/>
            <person name="Sisk P."/>
            <person name="Stolte C."/>
            <person name="Sykes S."/>
            <person name="Thomson T."/>
            <person name="Walk T."/>
            <person name="White J."/>
            <person name="Yandava C."/>
            <person name="Burger G."/>
            <person name="Gray M.W."/>
            <person name="Holland P.W.H."/>
            <person name="King N."/>
            <person name="Lang F.B.F."/>
            <person name="Roger A.J."/>
            <person name="Ruiz-Trillo I."/>
            <person name="Lander E."/>
            <person name="Nusbaum C."/>
        </authorList>
    </citation>
    <scope>NUCLEOTIDE SEQUENCE [LARGE SCALE GENOMIC DNA]</scope>
    <source>
        <strain evidence="7 8">DAOM BR117</strain>
    </source>
</reference>
<feature type="compositionally biased region" description="Polar residues" evidence="5">
    <location>
        <begin position="418"/>
        <end position="436"/>
    </location>
</feature>
<protein>
    <recommendedName>
        <fullName evidence="6">Velvet domain-containing protein</fullName>
    </recommendedName>
</protein>
<organism evidence="7 8">
    <name type="scientific">Spizellomyces punctatus (strain DAOM BR117)</name>
    <dbReference type="NCBI Taxonomy" id="645134"/>
    <lineage>
        <taxon>Eukaryota</taxon>
        <taxon>Fungi</taxon>
        <taxon>Fungi incertae sedis</taxon>
        <taxon>Chytridiomycota</taxon>
        <taxon>Chytridiomycota incertae sedis</taxon>
        <taxon>Chytridiomycetes</taxon>
        <taxon>Spizellomycetales</taxon>
        <taxon>Spizellomycetaceae</taxon>
        <taxon>Spizellomyces</taxon>
    </lineage>
</organism>
<dbReference type="OMA" id="TDITFSY"/>
<keyword evidence="3" id="KW-0804">Transcription</keyword>
<evidence type="ECO:0000256" key="5">
    <source>
        <dbReference type="SAM" id="MobiDB-lite"/>
    </source>
</evidence>
<feature type="region of interest" description="Disordered" evidence="5">
    <location>
        <begin position="511"/>
        <end position="542"/>
    </location>
</feature>
<dbReference type="RefSeq" id="XP_016605835.1">
    <property type="nucleotide sequence ID" value="XM_016754989.1"/>
</dbReference>
<keyword evidence="4" id="KW-0539">Nucleus</keyword>
<evidence type="ECO:0000256" key="4">
    <source>
        <dbReference type="ARBA" id="ARBA00023242"/>
    </source>
</evidence>
<dbReference type="GeneID" id="27690068"/>
<dbReference type="InterPro" id="IPR038491">
    <property type="entry name" value="Velvet_dom_sf"/>
</dbReference>
<dbReference type="OrthoDB" id="5599552at2759"/>
<feature type="domain" description="Velvet" evidence="6">
    <location>
        <begin position="31"/>
        <end position="207"/>
    </location>
</feature>
<dbReference type="GO" id="GO:0005634">
    <property type="term" value="C:nucleus"/>
    <property type="evidence" value="ECO:0007669"/>
    <property type="project" value="UniProtKB-SubCell"/>
</dbReference>
<gene>
    <name evidence="7" type="ORF">SPPG_06790</name>
</gene>
<dbReference type="AlphaFoldDB" id="A0A0L0H8E4"/>
<feature type="region of interest" description="Disordered" evidence="5">
    <location>
        <begin position="393"/>
        <end position="492"/>
    </location>
</feature>
<name>A0A0L0H8E4_SPIPD</name>
<keyword evidence="2" id="KW-0805">Transcription regulation</keyword>
<sequence>MNPEPGKMASVSDNTPYTFVPHTEYLNSESPLSLREHQLTIRQQPERARACGFTDRGDRRPLDPPPVAQLHVANRHTGTIYSDTLHNPYYMCYATLWHHEKDEEVVGREDENGRHLLNGTVVTSMARLKDNENVDGAFFVFCNLGVKIEGRFRLMLNLFEISGGAVHCRAKSLTEPFYVYGKSFPGMAESTPLCRCFAEQGVRLRVRNEPKLRRKVIKRKTEDHHDTKDPPFAQPPPGYDMNRSAKRLSNEQVRRPTYNGKETVRRVHVAPSSLLIQSPTYLATSPASELDHLPYASLSMGDSPLPSPISTVGDRRSSIASHLSTGSSMDTWMGPHPPRMNGLHRTDIPSNHAAPRISIDSLVTGAPLPAYHPNREITQQMPPYDRYPLPGIHDISHDQPSAPNLPPPRLNSAFHPYTRSSDQGNRAQSWSTNSHAPHTPTKLTVLDGTHHSTSVKRTPSRTPTRVPVSPIRNPSYEYHYTPSVPPAATDHYHQYTPRGVYERFEERYEGIHHMQQQQQQQQREGLMRSGRAQVPPAPHAWY</sequence>
<dbReference type="Proteomes" id="UP000053201">
    <property type="component" value="Unassembled WGS sequence"/>
</dbReference>
<comment type="subcellular location">
    <subcellularLocation>
        <location evidence="1">Nucleus</location>
    </subcellularLocation>
</comment>
<dbReference type="InterPro" id="IPR021740">
    <property type="entry name" value="Velvet"/>
</dbReference>
<dbReference type="STRING" id="645134.A0A0L0H8E4"/>
<evidence type="ECO:0000256" key="3">
    <source>
        <dbReference type="ARBA" id="ARBA00023163"/>
    </source>
</evidence>
<evidence type="ECO:0000313" key="8">
    <source>
        <dbReference type="Proteomes" id="UP000053201"/>
    </source>
</evidence>
<evidence type="ECO:0000259" key="6">
    <source>
        <dbReference type="PROSITE" id="PS51821"/>
    </source>
</evidence>
<evidence type="ECO:0000256" key="2">
    <source>
        <dbReference type="ARBA" id="ARBA00023015"/>
    </source>
</evidence>
<evidence type="ECO:0000313" key="7">
    <source>
        <dbReference type="EMBL" id="KNC97795.1"/>
    </source>
</evidence>
<dbReference type="PANTHER" id="PTHR33572">
    <property type="entry name" value="SPORE DEVELOPMENT REGULATOR VOSA"/>
    <property type="match status" value="1"/>
</dbReference>
<proteinExistence type="predicted"/>
<feature type="compositionally biased region" description="Basic and acidic residues" evidence="5">
    <location>
        <begin position="219"/>
        <end position="229"/>
    </location>
</feature>
<dbReference type="Gene3D" id="2.60.40.3960">
    <property type="entry name" value="Velvet domain"/>
    <property type="match status" value="1"/>
</dbReference>
<feature type="region of interest" description="Disordered" evidence="5">
    <location>
        <begin position="213"/>
        <end position="262"/>
    </location>
</feature>
<keyword evidence="8" id="KW-1185">Reference proteome</keyword>
<dbReference type="EMBL" id="KQ257462">
    <property type="protein sequence ID" value="KNC97795.1"/>
    <property type="molecule type" value="Genomic_DNA"/>
</dbReference>
<dbReference type="InParanoid" id="A0A0L0H8E4"/>